<proteinExistence type="predicted"/>
<feature type="non-terminal residue" evidence="1">
    <location>
        <position position="81"/>
    </location>
</feature>
<organism evidence="1 2">
    <name type="scientific">Stylosanthes scabra</name>
    <dbReference type="NCBI Taxonomy" id="79078"/>
    <lineage>
        <taxon>Eukaryota</taxon>
        <taxon>Viridiplantae</taxon>
        <taxon>Streptophyta</taxon>
        <taxon>Embryophyta</taxon>
        <taxon>Tracheophyta</taxon>
        <taxon>Spermatophyta</taxon>
        <taxon>Magnoliopsida</taxon>
        <taxon>eudicotyledons</taxon>
        <taxon>Gunneridae</taxon>
        <taxon>Pentapetalae</taxon>
        <taxon>rosids</taxon>
        <taxon>fabids</taxon>
        <taxon>Fabales</taxon>
        <taxon>Fabaceae</taxon>
        <taxon>Papilionoideae</taxon>
        <taxon>50 kb inversion clade</taxon>
        <taxon>dalbergioids sensu lato</taxon>
        <taxon>Dalbergieae</taxon>
        <taxon>Pterocarpus clade</taxon>
        <taxon>Stylosanthes</taxon>
    </lineage>
</organism>
<dbReference type="Proteomes" id="UP001341840">
    <property type="component" value="Unassembled WGS sequence"/>
</dbReference>
<sequence length="81" mass="9362">MNVLRVTLRESKRHEGAYRANDSAYDNSGLSDVVDDWGVFGLASRFTGHYIRNIRKRNPQVYMMMRKTVNGWGIERVVLGE</sequence>
<evidence type="ECO:0000313" key="1">
    <source>
        <dbReference type="EMBL" id="MED6161843.1"/>
    </source>
</evidence>
<name>A0ABU6UP84_9FABA</name>
<reference evidence="1 2" key="1">
    <citation type="journal article" date="2023" name="Plants (Basel)">
        <title>Bridging the Gap: Combining Genomics and Transcriptomics Approaches to Understand Stylosanthes scabra, an Orphan Legume from the Brazilian Caatinga.</title>
        <authorList>
            <person name="Ferreira-Neto J.R.C."/>
            <person name="da Silva M.D."/>
            <person name="Binneck E."/>
            <person name="de Melo N.F."/>
            <person name="da Silva R.H."/>
            <person name="de Melo A.L.T.M."/>
            <person name="Pandolfi V."/>
            <person name="Bustamante F.O."/>
            <person name="Brasileiro-Vidal A.C."/>
            <person name="Benko-Iseppon A.M."/>
        </authorList>
    </citation>
    <scope>NUCLEOTIDE SEQUENCE [LARGE SCALE GENOMIC DNA]</scope>
    <source>
        <tissue evidence="1">Leaves</tissue>
    </source>
</reference>
<dbReference type="EMBL" id="JASCZI010121460">
    <property type="protein sequence ID" value="MED6161843.1"/>
    <property type="molecule type" value="Genomic_DNA"/>
</dbReference>
<protein>
    <submittedName>
        <fullName evidence="1">Uncharacterized protein</fullName>
    </submittedName>
</protein>
<evidence type="ECO:0000313" key="2">
    <source>
        <dbReference type="Proteomes" id="UP001341840"/>
    </source>
</evidence>
<accession>A0ABU6UP84</accession>
<keyword evidence="2" id="KW-1185">Reference proteome</keyword>
<gene>
    <name evidence="1" type="ORF">PIB30_064577</name>
</gene>
<comment type="caution">
    <text evidence="1">The sequence shown here is derived from an EMBL/GenBank/DDBJ whole genome shotgun (WGS) entry which is preliminary data.</text>
</comment>